<organism evidence="2 3">
    <name type="scientific">Legionella londiniensis</name>
    <dbReference type="NCBI Taxonomy" id="45068"/>
    <lineage>
        <taxon>Bacteria</taxon>
        <taxon>Pseudomonadati</taxon>
        <taxon>Pseudomonadota</taxon>
        <taxon>Gammaproteobacteria</taxon>
        <taxon>Legionellales</taxon>
        <taxon>Legionellaceae</taxon>
        <taxon>Legionella</taxon>
    </lineage>
</organism>
<gene>
    <name evidence="2" type="ORF">Llon_2017</name>
</gene>
<dbReference type="STRING" id="45068.Llon_2017"/>
<dbReference type="EMBL" id="LNYK01000033">
    <property type="protein sequence ID" value="KTD19845.1"/>
    <property type="molecule type" value="Genomic_DNA"/>
</dbReference>
<dbReference type="GO" id="GO:0015074">
    <property type="term" value="P:DNA integration"/>
    <property type="evidence" value="ECO:0007669"/>
    <property type="project" value="InterPro"/>
</dbReference>
<comment type="caution">
    <text evidence="2">The sequence shown here is derived from an EMBL/GenBank/DDBJ whole genome shotgun (WGS) entry which is preliminary data.</text>
</comment>
<dbReference type="PANTHER" id="PTHR46889:SF4">
    <property type="entry name" value="TRANSPOSASE INSO FOR INSERTION SEQUENCE ELEMENT IS911B-RELATED"/>
    <property type="match status" value="1"/>
</dbReference>
<accession>A0A0W0VIA0</accession>
<dbReference type="GO" id="GO:0003676">
    <property type="term" value="F:nucleic acid binding"/>
    <property type="evidence" value="ECO:0007669"/>
    <property type="project" value="InterPro"/>
</dbReference>
<dbReference type="InterPro" id="IPR001584">
    <property type="entry name" value="Integrase_cat-core"/>
</dbReference>
<dbReference type="AlphaFoldDB" id="A0A0W0VIA0"/>
<dbReference type="SUPFAM" id="SSF53098">
    <property type="entry name" value="Ribonuclease H-like"/>
    <property type="match status" value="1"/>
</dbReference>
<evidence type="ECO:0000313" key="2">
    <source>
        <dbReference type="EMBL" id="KTD19845.1"/>
    </source>
</evidence>
<keyword evidence="3" id="KW-1185">Reference proteome</keyword>
<dbReference type="InterPro" id="IPR050900">
    <property type="entry name" value="Transposase_IS3/IS150/IS904"/>
</dbReference>
<dbReference type="InterPro" id="IPR048020">
    <property type="entry name" value="Transpos_IS3"/>
</dbReference>
<dbReference type="PANTHER" id="PTHR46889">
    <property type="entry name" value="TRANSPOSASE INSF FOR INSERTION SEQUENCE IS3B-RELATED"/>
    <property type="match status" value="1"/>
</dbReference>
<dbReference type="Pfam" id="PF00665">
    <property type="entry name" value="rve"/>
    <property type="match status" value="1"/>
</dbReference>
<sequence>MSERTLYLGWFDEAVAAGARREKAAQELELPLRTLRRWRDELGMVVEDKRPAAVRPEPSNKLSEAERAQILATCNSEDYASLPPSQIVPRLADKGIYLASESTMYRVLKAANQQHHRGKSKAAQRRAKPTSYSANAPNQVWCWDISYMPSGIRGQYWYLYAVIDIYSRKLVAWEVHDRECSQLASELIQRALLREQCLFKPLVLHSDNGSPMKGSTLRVKLQELGITTSYSRPRVSNDNAFAESLFKTVKYCPQWPSSGFATVEDAREWMLGFTHFYNHEHRHSGIRFVTPAQRHNEQDHELLAKRKIVYEYAKALNPQRWGCRATRNWNPIGAVNLNPDREIVTVQAAA</sequence>
<dbReference type="Pfam" id="PF13565">
    <property type="entry name" value="HTH_32"/>
    <property type="match status" value="1"/>
</dbReference>
<proteinExistence type="predicted"/>
<reference evidence="2 3" key="1">
    <citation type="submission" date="2015-11" db="EMBL/GenBank/DDBJ databases">
        <title>Genomic analysis of 38 Legionella species identifies large and diverse effector repertoires.</title>
        <authorList>
            <person name="Burstein D."/>
            <person name="Amaro F."/>
            <person name="Zusman T."/>
            <person name="Lifshitz Z."/>
            <person name="Cohen O."/>
            <person name="Gilbert J.A."/>
            <person name="Pupko T."/>
            <person name="Shuman H.A."/>
            <person name="Segal G."/>
        </authorList>
    </citation>
    <scope>NUCLEOTIDE SEQUENCE [LARGE SCALE GENOMIC DNA]</scope>
    <source>
        <strain evidence="2 3">ATCC 49505</strain>
    </source>
</reference>
<dbReference type="InterPro" id="IPR012337">
    <property type="entry name" value="RNaseH-like_sf"/>
</dbReference>
<protein>
    <submittedName>
        <fullName evidence="2">Transposase</fullName>
    </submittedName>
</protein>
<dbReference type="PROSITE" id="PS50994">
    <property type="entry name" value="INTEGRASE"/>
    <property type="match status" value="1"/>
</dbReference>
<dbReference type="Proteomes" id="UP000054997">
    <property type="component" value="Unassembled WGS sequence"/>
</dbReference>
<evidence type="ECO:0000313" key="3">
    <source>
        <dbReference type="Proteomes" id="UP000054997"/>
    </source>
</evidence>
<dbReference type="InterPro" id="IPR036397">
    <property type="entry name" value="RNaseH_sf"/>
</dbReference>
<dbReference type="Gene3D" id="3.30.420.10">
    <property type="entry name" value="Ribonuclease H-like superfamily/Ribonuclease H"/>
    <property type="match status" value="1"/>
</dbReference>
<name>A0A0W0VIA0_9GAMM</name>
<dbReference type="PATRIC" id="fig|45068.5.peg.2196"/>
<feature type="domain" description="Integrase catalytic" evidence="1">
    <location>
        <begin position="133"/>
        <end position="299"/>
    </location>
</feature>
<dbReference type="NCBIfam" id="NF033516">
    <property type="entry name" value="transpos_IS3"/>
    <property type="match status" value="1"/>
</dbReference>
<evidence type="ECO:0000259" key="1">
    <source>
        <dbReference type="PROSITE" id="PS50994"/>
    </source>
</evidence>